<accession>A0A385PM34</accession>
<sequence length="158" mass="18801">MVYIMKIRMETKIIFSYLLLRLKHMVKEKDGLLNINMKLFLLLPLLAALKNRSSTLFKDLQKDLSAPPGTPYPNRRHQDDKKARREELVLPPRRHLQYDEEDEENKENLPPPDPKDEERRKAILSYLLEKWAEDIIWYQDQVLRDLSALKLKLGIPQL</sequence>
<dbReference type="EMBL" id="MH777380">
    <property type="protein sequence ID" value="AYA94718.1"/>
    <property type="molecule type" value="Genomic_DNA"/>
</dbReference>
<feature type="region of interest" description="Disordered" evidence="1">
    <location>
        <begin position="61"/>
        <end position="117"/>
    </location>
</feature>
<reference evidence="2" key="1">
    <citation type="journal article" date="2018" name="Nat. Med.">
        <title>Expanded skin virome in DOCK8-deficient patients.</title>
        <authorList>
            <consortium name="NISC Comparative Sequencing Program"/>
            <person name="Tirosh O."/>
            <person name="Conlan S."/>
            <person name="Deming C."/>
            <person name="Lee-Lin S.Q."/>
            <person name="Huang X."/>
            <person name="Su H.C."/>
            <person name="Freeman A.F."/>
            <person name="Segre J.A."/>
            <person name="Kong H.H."/>
        </authorList>
    </citation>
    <scope>NUCLEOTIDE SEQUENCE</scope>
    <source>
        <strain evidence="2">HPV-mSK_241</strain>
    </source>
</reference>
<protein>
    <submittedName>
        <fullName evidence="2">E4 protein</fullName>
    </submittedName>
</protein>
<organism evidence="2">
    <name type="scientific">Human papillomavirus</name>
    <dbReference type="NCBI Taxonomy" id="10566"/>
    <lineage>
        <taxon>Viruses</taxon>
        <taxon>Monodnaviria</taxon>
        <taxon>Shotokuvirae</taxon>
        <taxon>Cossaviricota</taxon>
        <taxon>Papovaviricetes</taxon>
        <taxon>Zurhausenvirales</taxon>
        <taxon>Papillomaviridae</taxon>
    </lineage>
</organism>
<proteinExistence type="predicted"/>
<name>A0A385PM34_9PAPI</name>
<feature type="compositionally biased region" description="Basic and acidic residues" evidence="1">
    <location>
        <begin position="76"/>
        <end position="88"/>
    </location>
</feature>
<evidence type="ECO:0000256" key="1">
    <source>
        <dbReference type="SAM" id="MobiDB-lite"/>
    </source>
</evidence>
<evidence type="ECO:0000313" key="2">
    <source>
        <dbReference type="EMBL" id="AYA94718.1"/>
    </source>
</evidence>